<organism evidence="3 4">
    <name type="scientific">Dillenia turbinata</name>
    <dbReference type="NCBI Taxonomy" id="194707"/>
    <lineage>
        <taxon>Eukaryota</taxon>
        <taxon>Viridiplantae</taxon>
        <taxon>Streptophyta</taxon>
        <taxon>Embryophyta</taxon>
        <taxon>Tracheophyta</taxon>
        <taxon>Spermatophyta</taxon>
        <taxon>Magnoliopsida</taxon>
        <taxon>eudicotyledons</taxon>
        <taxon>Gunneridae</taxon>
        <taxon>Pentapetalae</taxon>
        <taxon>Dilleniales</taxon>
        <taxon>Dilleniaceae</taxon>
        <taxon>Dillenia</taxon>
    </lineage>
</organism>
<evidence type="ECO:0000256" key="2">
    <source>
        <dbReference type="SAM" id="Phobius"/>
    </source>
</evidence>
<keyword evidence="2" id="KW-0812">Transmembrane</keyword>
<feature type="transmembrane region" description="Helical" evidence="2">
    <location>
        <begin position="228"/>
        <end position="248"/>
    </location>
</feature>
<dbReference type="PANTHER" id="PTHR37222:SF1">
    <property type="entry name" value="OS02G0718000 PROTEIN"/>
    <property type="match status" value="1"/>
</dbReference>
<accession>A0AAN8VQ95</accession>
<comment type="caution">
    <text evidence="3">The sequence shown here is derived from an EMBL/GenBank/DDBJ whole genome shotgun (WGS) entry which is preliminary data.</text>
</comment>
<protein>
    <recommendedName>
        <fullName evidence="5">Transmembrane protein</fullName>
    </recommendedName>
</protein>
<sequence>MAVIISRRFGYKILKYSYCSSVSSSSSHFIIHNPLDKTSDLCSFISISKLSTSPTFTEISTPTNPNFNFSKPISYSSNRISSITNFNDQKPKSLSTSSQNIPNLAKPANPGFSFSKLSIVNFINQNPIFPVDGKSKFFSTSSENQPNSQEPINPSPNPDEFKHQEITGPTVERDLSPLASETREVIEKLMKTVYGLSKSLAFLGLVQLGYGAWISYITRGSPIVEVSIQSAVAFGLPFSLAFLLRQLLKPIHFFKKMEEQGRLQILTLNLQMAKSLNAFFVRVNGVSLICVVGMSAGLLFAVLSK</sequence>
<evidence type="ECO:0000313" key="3">
    <source>
        <dbReference type="EMBL" id="KAK6933791.1"/>
    </source>
</evidence>
<name>A0AAN8VQ95_9MAGN</name>
<evidence type="ECO:0000313" key="4">
    <source>
        <dbReference type="Proteomes" id="UP001370490"/>
    </source>
</evidence>
<dbReference type="Proteomes" id="UP001370490">
    <property type="component" value="Unassembled WGS sequence"/>
</dbReference>
<evidence type="ECO:0000256" key="1">
    <source>
        <dbReference type="SAM" id="MobiDB-lite"/>
    </source>
</evidence>
<keyword evidence="2" id="KW-0472">Membrane</keyword>
<keyword evidence="4" id="KW-1185">Reference proteome</keyword>
<dbReference type="AlphaFoldDB" id="A0AAN8VQ95"/>
<dbReference type="PANTHER" id="PTHR37222">
    <property type="entry name" value="OS02G0718000 PROTEIN"/>
    <property type="match status" value="1"/>
</dbReference>
<feature type="region of interest" description="Disordered" evidence="1">
    <location>
        <begin position="139"/>
        <end position="164"/>
    </location>
</feature>
<keyword evidence="2" id="KW-1133">Transmembrane helix</keyword>
<proteinExistence type="predicted"/>
<gene>
    <name evidence="3" type="ORF">RJ641_036685</name>
</gene>
<reference evidence="3 4" key="1">
    <citation type="submission" date="2023-12" db="EMBL/GenBank/DDBJ databases">
        <title>A high-quality genome assembly for Dillenia turbinata (Dilleniales).</title>
        <authorList>
            <person name="Chanderbali A."/>
        </authorList>
    </citation>
    <scope>NUCLEOTIDE SEQUENCE [LARGE SCALE GENOMIC DNA]</scope>
    <source>
        <strain evidence="3">LSX21</strain>
        <tissue evidence="3">Leaf</tissue>
    </source>
</reference>
<feature type="compositionally biased region" description="Polar residues" evidence="1">
    <location>
        <begin position="139"/>
        <end position="152"/>
    </location>
</feature>
<feature type="transmembrane region" description="Helical" evidence="2">
    <location>
        <begin position="279"/>
        <end position="303"/>
    </location>
</feature>
<feature type="transmembrane region" description="Helical" evidence="2">
    <location>
        <begin position="193"/>
        <end position="216"/>
    </location>
</feature>
<evidence type="ECO:0008006" key="5">
    <source>
        <dbReference type="Google" id="ProtNLM"/>
    </source>
</evidence>
<dbReference type="EMBL" id="JBAMMX010000009">
    <property type="protein sequence ID" value="KAK6933791.1"/>
    <property type="molecule type" value="Genomic_DNA"/>
</dbReference>